<evidence type="ECO:0000256" key="1">
    <source>
        <dbReference type="ARBA" id="ARBA00003807"/>
    </source>
</evidence>
<evidence type="ECO:0000313" key="8">
    <source>
        <dbReference type="Proteomes" id="UP000566819"/>
    </source>
</evidence>
<evidence type="ECO:0000256" key="2">
    <source>
        <dbReference type="ARBA" id="ARBA00004496"/>
    </source>
</evidence>
<dbReference type="GO" id="GO:0005737">
    <property type="term" value="C:cytoplasm"/>
    <property type="evidence" value="ECO:0007669"/>
    <property type="project" value="UniProtKB-SubCell"/>
</dbReference>
<evidence type="ECO:0000256" key="6">
    <source>
        <dbReference type="ARBA" id="ARBA00029995"/>
    </source>
</evidence>
<evidence type="ECO:0000256" key="5">
    <source>
        <dbReference type="ARBA" id="ARBA00022490"/>
    </source>
</evidence>
<gene>
    <name evidence="7" type="ORF">G7Y89_g9381</name>
</gene>
<dbReference type="GO" id="GO:0031083">
    <property type="term" value="C:BLOC-1 complex"/>
    <property type="evidence" value="ECO:0007669"/>
    <property type="project" value="InterPro"/>
</dbReference>
<sequence length="104" mass="12141">MSSSAQTVRFTQLSLTPEEIALLQHYYTTAFLSSVDTGRHFDTLLQQIQSRKEYLSEQLEITPQQQYDWAGNAIVTPDSDIAHFRDIPRQIYELELELDRIKHI</sequence>
<dbReference type="InterPro" id="IPR034455">
    <property type="entry name" value="CNL1"/>
</dbReference>
<dbReference type="AlphaFoldDB" id="A0A8H4RES7"/>
<dbReference type="OrthoDB" id="5424991at2759"/>
<organism evidence="7 8">
    <name type="scientific">Cudoniella acicularis</name>
    <dbReference type="NCBI Taxonomy" id="354080"/>
    <lineage>
        <taxon>Eukaryota</taxon>
        <taxon>Fungi</taxon>
        <taxon>Dikarya</taxon>
        <taxon>Ascomycota</taxon>
        <taxon>Pezizomycotina</taxon>
        <taxon>Leotiomycetes</taxon>
        <taxon>Helotiales</taxon>
        <taxon>Tricladiaceae</taxon>
        <taxon>Cudoniella</taxon>
    </lineage>
</organism>
<comment type="similarity">
    <text evidence="3">Belongs to the BLOC1S4 family.</text>
</comment>
<protein>
    <recommendedName>
        <fullName evidence="4">Biogenesis of lysosome-related organelles complex 1 subunit CNL1</fullName>
    </recommendedName>
    <alternativeName>
        <fullName evidence="6">CNO-like protein 1</fullName>
    </alternativeName>
</protein>
<comment type="function">
    <text evidence="1">Component of the biogenesis of lysosome-related organelles complex-1 (BLOC-1), a complex that is involved in endosomal cargo sorting.</text>
</comment>
<keyword evidence="8" id="KW-1185">Reference proteome</keyword>
<evidence type="ECO:0000256" key="3">
    <source>
        <dbReference type="ARBA" id="ARBA00007289"/>
    </source>
</evidence>
<dbReference type="PANTHER" id="PTHR39145:SF1">
    <property type="entry name" value="BIOGENESIS OF LYSOSOME-RELATED ORGANELLES COMPLEX 1 SUBUNIT CNL1"/>
    <property type="match status" value="1"/>
</dbReference>
<accession>A0A8H4RES7</accession>
<dbReference type="PANTHER" id="PTHR39145">
    <property type="entry name" value="BIOGENESIS OF LYSOSOME-RELATED ORGANELLES COMPLEX 1 SUBUNIT CNL1"/>
    <property type="match status" value="1"/>
</dbReference>
<dbReference type="GO" id="GO:0007032">
    <property type="term" value="P:endosome organization"/>
    <property type="evidence" value="ECO:0007669"/>
    <property type="project" value="TreeGrafter"/>
</dbReference>
<dbReference type="Proteomes" id="UP000566819">
    <property type="component" value="Unassembled WGS sequence"/>
</dbReference>
<comment type="caution">
    <text evidence="7">The sequence shown here is derived from an EMBL/GenBank/DDBJ whole genome shotgun (WGS) entry which is preliminary data.</text>
</comment>
<evidence type="ECO:0000256" key="4">
    <source>
        <dbReference type="ARBA" id="ARBA00014971"/>
    </source>
</evidence>
<dbReference type="EMBL" id="JAAMPI010000764">
    <property type="protein sequence ID" value="KAF4628774.1"/>
    <property type="molecule type" value="Genomic_DNA"/>
</dbReference>
<name>A0A8H4RES7_9HELO</name>
<comment type="subcellular location">
    <subcellularLocation>
        <location evidence="2">Cytoplasm</location>
    </subcellularLocation>
</comment>
<proteinExistence type="inferred from homology"/>
<keyword evidence="5" id="KW-0963">Cytoplasm</keyword>
<reference evidence="7 8" key="1">
    <citation type="submission" date="2020-03" db="EMBL/GenBank/DDBJ databases">
        <title>Draft Genome Sequence of Cudoniella acicularis.</title>
        <authorList>
            <person name="Buettner E."/>
            <person name="Kellner H."/>
        </authorList>
    </citation>
    <scope>NUCLEOTIDE SEQUENCE [LARGE SCALE GENOMIC DNA]</scope>
    <source>
        <strain evidence="7 8">DSM 108380</strain>
    </source>
</reference>
<evidence type="ECO:0000313" key="7">
    <source>
        <dbReference type="EMBL" id="KAF4628774.1"/>
    </source>
</evidence>